<dbReference type="Pfam" id="PF11112">
    <property type="entry name" value="PyocinActivator"/>
    <property type="match status" value="1"/>
</dbReference>
<sequence length="94" mass="10325">MNMQAQQMFLKAGLLMTYGAPLVELDKIANDLLGLSPRVAARKAAAGQLPFPVIQLGSSQKSPKFVNLEHLAEWLESLSKESKAEFKAMNTDYS</sequence>
<dbReference type="RefSeq" id="WP_345339183.1">
    <property type="nucleotide sequence ID" value="NZ_BAABLI010000008.1"/>
</dbReference>
<accession>A0ABW4XQ87</accession>
<proteinExistence type="predicted"/>
<gene>
    <name evidence="1" type="ORF">ACFSJ3_10595</name>
</gene>
<dbReference type="InterPro" id="IPR020518">
    <property type="entry name" value="Tscrpt_reg_PrtN"/>
</dbReference>
<evidence type="ECO:0000313" key="1">
    <source>
        <dbReference type="EMBL" id="MFD2096433.1"/>
    </source>
</evidence>
<keyword evidence="2" id="KW-1185">Reference proteome</keyword>
<organism evidence="1 2">
    <name type="scientific">Corallincola platygyrae</name>
    <dbReference type="NCBI Taxonomy" id="1193278"/>
    <lineage>
        <taxon>Bacteria</taxon>
        <taxon>Pseudomonadati</taxon>
        <taxon>Pseudomonadota</taxon>
        <taxon>Gammaproteobacteria</taxon>
        <taxon>Alteromonadales</taxon>
        <taxon>Psychromonadaceae</taxon>
        <taxon>Corallincola</taxon>
    </lineage>
</organism>
<reference evidence="2" key="1">
    <citation type="journal article" date="2019" name="Int. J. Syst. Evol. Microbiol.">
        <title>The Global Catalogue of Microorganisms (GCM) 10K type strain sequencing project: providing services to taxonomists for standard genome sequencing and annotation.</title>
        <authorList>
            <consortium name="The Broad Institute Genomics Platform"/>
            <consortium name="The Broad Institute Genome Sequencing Center for Infectious Disease"/>
            <person name="Wu L."/>
            <person name="Ma J."/>
        </authorList>
    </citation>
    <scope>NUCLEOTIDE SEQUENCE [LARGE SCALE GENOMIC DNA]</scope>
    <source>
        <strain evidence="2">CGMCC 1.10992</strain>
    </source>
</reference>
<protein>
    <submittedName>
        <fullName evidence="1">Pyocin activator PrtN family protein</fullName>
    </submittedName>
</protein>
<name>A0ABW4XQ87_9GAMM</name>
<evidence type="ECO:0000313" key="2">
    <source>
        <dbReference type="Proteomes" id="UP001597380"/>
    </source>
</evidence>
<comment type="caution">
    <text evidence="1">The sequence shown here is derived from an EMBL/GenBank/DDBJ whole genome shotgun (WGS) entry which is preliminary data.</text>
</comment>
<dbReference type="EMBL" id="JBHUHT010000012">
    <property type="protein sequence ID" value="MFD2096433.1"/>
    <property type="molecule type" value="Genomic_DNA"/>
</dbReference>
<dbReference type="Proteomes" id="UP001597380">
    <property type="component" value="Unassembled WGS sequence"/>
</dbReference>